<evidence type="ECO:0000256" key="2">
    <source>
        <dbReference type="ARBA" id="ARBA00022980"/>
    </source>
</evidence>
<dbReference type="EMBL" id="CAUYUJ010007780">
    <property type="protein sequence ID" value="CAK0821968.1"/>
    <property type="molecule type" value="Genomic_DNA"/>
</dbReference>
<dbReference type="SUPFAM" id="SSF50104">
    <property type="entry name" value="Translation proteins SH3-like domain"/>
    <property type="match status" value="1"/>
</dbReference>
<name>A0ABN9RSR1_9DINO</name>
<gene>
    <name evidence="6" type="ORF">PCOR1329_LOCUS23099</name>
</gene>
<reference evidence="6" key="1">
    <citation type="submission" date="2023-10" db="EMBL/GenBank/DDBJ databases">
        <authorList>
            <person name="Chen Y."/>
            <person name="Shah S."/>
            <person name="Dougan E. K."/>
            <person name="Thang M."/>
            <person name="Chan C."/>
        </authorList>
    </citation>
    <scope>NUCLEOTIDE SEQUENCE [LARGE SCALE GENOMIC DNA]</scope>
</reference>
<comment type="caution">
    <text evidence="6">The sequence shown here is derived from an EMBL/GenBank/DDBJ whole genome shotgun (WGS) entry which is preliminary data.</text>
</comment>
<feature type="compositionally biased region" description="Basic and acidic residues" evidence="5">
    <location>
        <begin position="359"/>
        <end position="369"/>
    </location>
</feature>
<evidence type="ECO:0000256" key="4">
    <source>
        <dbReference type="ARBA" id="ARBA00035376"/>
    </source>
</evidence>
<organism evidence="6 7">
    <name type="scientific">Prorocentrum cordatum</name>
    <dbReference type="NCBI Taxonomy" id="2364126"/>
    <lineage>
        <taxon>Eukaryota</taxon>
        <taxon>Sar</taxon>
        <taxon>Alveolata</taxon>
        <taxon>Dinophyceae</taxon>
        <taxon>Prorocentrales</taxon>
        <taxon>Prorocentraceae</taxon>
        <taxon>Prorocentrum</taxon>
    </lineage>
</organism>
<keyword evidence="3" id="KW-0687">Ribonucleoprotein</keyword>
<feature type="compositionally biased region" description="Basic and acidic residues" evidence="5">
    <location>
        <begin position="1"/>
        <end position="17"/>
    </location>
</feature>
<dbReference type="Proteomes" id="UP001189429">
    <property type="component" value="Unassembled WGS sequence"/>
</dbReference>
<proteinExistence type="inferred from homology"/>
<dbReference type="InterPro" id="IPR038657">
    <property type="entry name" value="Ribosomal_bL19_sf"/>
</dbReference>
<keyword evidence="2" id="KW-0689">Ribosomal protein</keyword>
<sequence>MLPTEVKEEVKSEDEGSKTAAASSSRKEASGGGGRGADPEAAGRRYKELADRVEGRCTIGKSAANQEHRRLLDHAARALARAQELRPQVLEEGHGGTATPDGSGAEMPSEPGKESSLSAPSSCTGRRRVEYPRQGALADAVTEDEGDDDGAASPVDSELQAESMEADAGTSSEARMAALRARAIQIKRDEDDAAEMERPAYAPLPGEDVEIDPRAVARFLADRPELLDEFVEAQPPAICWRLSDHGGGANYLGDSMSPASAIALSKAVYGYEVASAYFRTYHNVTADTFSRVEDEEAVELARCKELSDRVESRRAIGKSATNQEYRRLLDHAAHALARAQELRPQDEAGDGDTASPVDSELRAESKEVDVSASSEARMAALRARAIQIKRDEDVAAEEAEERPAHVLLPGEDVEIDARAVARYLADRRSSSSAGPGEERVYAHLEAMDPPESWFERRLVDRHKVNMRFFDMFAKPKSFFPHELKPGDTIRAFYMQPTLSDKPDGEIIPNIPWPLTSMKEIYIDGIILRFKGIYHGRTMTVRTMVGRSAEQMGVEVTIPIHSPLLTKIEVLRRGYIGRNKNAYFIRAMIGKKNVIPLDKERTEMDKLYQNLKDDRREDEIPEKEYPTAEWESYPLPTWWQDTELWDEANYDPDMFDDRSRYEKEVLGAHRQRIRPVIRTGETGGKKEKVGKR</sequence>
<feature type="region of interest" description="Disordered" evidence="5">
    <location>
        <begin position="82"/>
        <end position="173"/>
    </location>
</feature>
<protein>
    <recommendedName>
        <fullName evidence="4">50S ribosomal protein L19, chloroplastic</fullName>
    </recommendedName>
</protein>
<feature type="region of interest" description="Disordered" evidence="5">
    <location>
        <begin position="1"/>
        <end position="68"/>
    </location>
</feature>
<evidence type="ECO:0000256" key="1">
    <source>
        <dbReference type="ARBA" id="ARBA00005781"/>
    </source>
</evidence>
<dbReference type="Gene3D" id="2.30.30.790">
    <property type="match status" value="1"/>
</dbReference>
<comment type="similarity">
    <text evidence="1">Belongs to the bacterial ribosomal protein bL19 family.</text>
</comment>
<evidence type="ECO:0000313" key="6">
    <source>
        <dbReference type="EMBL" id="CAK0821968.1"/>
    </source>
</evidence>
<accession>A0ABN9RSR1</accession>
<feature type="compositionally biased region" description="Basic and acidic residues" evidence="5">
    <location>
        <begin position="682"/>
        <end position="691"/>
    </location>
</feature>
<evidence type="ECO:0000313" key="7">
    <source>
        <dbReference type="Proteomes" id="UP001189429"/>
    </source>
</evidence>
<dbReference type="InterPro" id="IPR001857">
    <property type="entry name" value="Ribosomal_bL19"/>
</dbReference>
<feature type="compositionally biased region" description="Polar residues" evidence="5">
    <location>
        <begin position="115"/>
        <end position="124"/>
    </location>
</feature>
<feature type="region of interest" description="Disordered" evidence="5">
    <location>
        <begin position="341"/>
        <end position="370"/>
    </location>
</feature>
<dbReference type="Pfam" id="PF01245">
    <property type="entry name" value="Ribosomal_L19"/>
    <property type="match status" value="1"/>
</dbReference>
<feature type="region of interest" description="Disordered" evidence="5">
    <location>
        <begin position="671"/>
        <end position="691"/>
    </location>
</feature>
<dbReference type="InterPro" id="IPR008991">
    <property type="entry name" value="Translation_prot_SH3-like_sf"/>
</dbReference>
<feature type="compositionally biased region" description="Acidic residues" evidence="5">
    <location>
        <begin position="141"/>
        <end position="150"/>
    </location>
</feature>
<evidence type="ECO:0000256" key="3">
    <source>
        <dbReference type="ARBA" id="ARBA00023274"/>
    </source>
</evidence>
<keyword evidence="7" id="KW-1185">Reference proteome</keyword>
<feature type="compositionally biased region" description="Basic and acidic residues" evidence="5">
    <location>
        <begin position="37"/>
        <end position="55"/>
    </location>
</feature>
<evidence type="ECO:0000256" key="5">
    <source>
        <dbReference type="SAM" id="MobiDB-lite"/>
    </source>
</evidence>